<evidence type="ECO:0000313" key="1">
    <source>
        <dbReference type="EMBL" id="ACZ29952.1"/>
    </source>
</evidence>
<reference evidence="1 2" key="2">
    <citation type="journal article" date="2010" name="Stand. Genomic Sci.">
        <title>Complete genome sequence of Xylanimonas cellulosilytica type strain (XIL07).</title>
        <authorList>
            <person name="Foster B."/>
            <person name="Pukall R."/>
            <person name="Abt B."/>
            <person name="Nolan M."/>
            <person name="Glavina Del Rio T."/>
            <person name="Chen F."/>
            <person name="Lucas S."/>
            <person name="Tice H."/>
            <person name="Pitluck S."/>
            <person name="Cheng J.-F."/>
            <person name="Chertkov O."/>
            <person name="Brettin T."/>
            <person name="Han C."/>
            <person name="Detter J.C."/>
            <person name="Bruce D."/>
            <person name="Goodwin L."/>
            <person name="Ivanova N."/>
            <person name="Mavromatis K."/>
            <person name="Pati A."/>
            <person name="Mikhailova N."/>
            <person name="Chen A."/>
            <person name="Palaniappan K."/>
            <person name="Land M."/>
            <person name="Hauser L."/>
            <person name="Chang Y.-J."/>
            <person name="Jeffries C.D."/>
            <person name="Chain P."/>
            <person name="Rohde M."/>
            <person name="Goeker M."/>
            <person name="Bristow J."/>
            <person name="Eisen J.A."/>
            <person name="Markowitz V."/>
            <person name="Hugenholtz P."/>
            <person name="Kyrpides N.C."/>
            <person name="Klenk H.-P."/>
            <person name="Lapidus A."/>
        </authorList>
    </citation>
    <scope>NUCLEOTIDE SEQUENCE [LARGE SCALE GENOMIC DNA]</scope>
    <source>
        <strain evidence="2">DSM 15894 / CECT 5975 / LMG 20990 / XIL07</strain>
    </source>
</reference>
<dbReference type="KEGG" id="xce:Xcel_0921"/>
<name>D1BYA9_XYLCX</name>
<keyword evidence="2" id="KW-1185">Reference proteome</keyword>
<dbReference type="Proteomes" id="UP000002255">
    <property type="component" value="Chromosome"/>
</dbReference>
<proteinExistence type="predicted"/>
<sequence>MLAGMALDPTHISPGERVADDGDLLSLAQFVLRDDLLPHRCLHLTWLDDGDRVTGLLLPLGAIPTVPDAERATRFGDLVRTVIDEHAPGGSVVGILERPGGALIQHGDRAWNSMLRAQGVRLGFRVRGFFVATQAGVRPLALDDALLALL</sequence>
<reference evidence="2" key="1">
    <citation type="submission" date="2009-11" db="EMBL/GenBank/DDBJ databases">
        <title>The complete chromosome of Xylanimonas cellulosilytica DSM 15894.</title>
        <authorList>
            <consortium name="US DOE Joint Genome Institute (JGI-PGF)"/>
            <person name="Lucas S."/>
            <person name="Copeland A."/>
            <person name="Lapidus A."/>
            <person name="Glavina del Rio T."/>
            <person name="Dalin E."/>
            <person name="Tice H."/>
            <person name="Bruce D."/>
            <person name="Goodwin L."/>
            <person name="Pitluck S."/>
            <person name="Kyrpides N."/>
            <person name="Mavromatis K."/>
            <person name="Ivanova N."/>
            <person name="Mikhailova N."/>
            <person name="Foster B."/>
            <person name="Clum A."/>
            <person name="Brettin T."/>
            <person name="Detter J.C."/>
            <person name="Han C."/>
            <person name="Larimer F."/>
            <person name="Land M."/>
            <person name="Hauser L."/>
            <person name="Markowitz V."/>
            <person name="Cheng J.F."/>
            <person name="Hugenholtz P."/>
            <person name="Woyke T."/>
            <person name="Wu D."/>
            <person name="Gehrich-Schroeter G."/>
            <person name="Schneider S."/>
            <person name="Pukall S.R."/>
            <person name="Klenk H.P."/>
            <person name="Eisen J.A."/>
        </authorList>
    </citation>
    <scope>NUCLEOTIDE SEQUENCE [LARGE SCALE GENOMIC DNA]</scope>
    <source>
        <strain evidence="2">DSM 15894 / CECT 5975 / LMG 20990 / XIL07</strain>
    </source>
</reference>
<gene>
    <name evidence="1" type="ordered locus">Xcel_0921</name>
</gene>
<dbReference type="HOGENOM" id="CLU_1813196_0_0_11"/>
<accession>D1BYA9</accession>
<dbReference type="eggNOG" id="ENOG5032JCD">
    <property type="taxonomic scope" value="Bacteria"/>
</dbReference>
<dbReference type="EMBL" id="CP001821">
    <property type="protein sequence ID" value="ACZ29952.1"/>
    <property type="molecule type" value="Genomic_DNA"/>
</dbReference>
<protein>
    <submittedName>
        <fullName evidence="1">Uncharacterized protein</fullName>
    </submittedName>
</protein>
<dbReference type="AlphaFoldDB" id="D1BYA9"/>
<organism evidence="1 2">
    <name type="scientific">Xylanimonas cellulosilytica (strain DSM 15894 / JCM 12276 / CECT 5975 / KCTC 9989 / LMG 20990 / NBRC 107835 / XIL07)</name>
    <dbReference type="NCBI Taxonomy" id="446471"/>
    <lineage>
        <taxon>Bacteria</taxon>
        <taxon>Bacillati</taxon>
        <taxon>Actinomycetota</taxon>
        <taxon>Actinomycetes</taxon>
        <taxon>Micrococcales</taxon>
        <taxon>Promicromonosporaceae</taxon>
        <taxon>Xylanimonas</taxon>
    </lineage>
</organism>
<evidence type="ECO:0000313" key="2">
    <source>
        <dbReference type="Proteomes" id="UP000002255"/>
    </source>
</evidence>